<proteinExistence type="predicted"/>
<dbReference type="Proteomes" id="UP000515211">
    <property type="component" value="Chromosome 6"/>
</dbReference>
<protein>
    <submittedName>
        <fullName evidence="2">Secreted RxLR effector protein 161-like</fullName>
    </submittedName>
</protein>
<keyword evidence="1" id="KW-1185">Reference proteome</keyword>
<evidence type="ECO:0000313" key="2">
    <source>
        <dbReference type="RefSeq" id="XP_015971722.1"/>
    </source>
</evidence>
<dbReference type="GeneID" id="107495143"/>
<gene>
    <name evidence="2" type="primary">LOC107495143</name>
</gene>
<reference evidence="1" key="1">
    <citation type="journal article" date="2016" name="Nat. Genet.">
        <title>The genome sequences of Arachis duranensis and Arachis ipaensis, the diploid ancestors of cultivated peanut.</title>
        <authorList>
            <person name="Bertioli D.J."/>
            <person name="Cannon S.B."/>
            <person name="Froenicke L."/>
            <person name="Huang G."/>
            <person name="Farmer A.D."/>
            <person name="Cannon E.K."/>
            <person name="Liu X."/>
            <person name="Gao D."/>
            <person name="Clevenger J."/>
            <person name="Dash S."/>
            <person name="Ren L."/>
            <person name="Moretzsohn M.C."/>
            <person name="Shirasawa K."/>
            <person name="Huang W."/>
            <person name="Vidigal B."/>
            <person name="Abernathy B."/>
            <person name="Chu Y."/>
            <person name="Niederhuth C.E."/>
            <person name="Umale P."/>
            <person name="Araujo A.C."/>
            <person name="Kozik A."/>
            <person name="Kim K.D."/>
            <person name="Burow M.D."/>
            <person name="Varshney R.K."/>
            <person name="Wang X."/>
            <person name="Zhang X."/>
            <person name="Barkley N."/>
            <person name="Guimaraes P.M."/>
            <person name="Isobe S."/>
            <person name="Guo B."/>
            <person name="Liao B."/>
            <person name="Stalker H.T."/>
            <person name="Schmitz R.J."/>
            <person name="Scheffler B.E."/>
            <person name="Leal-Bertioli S.C."/>
            <person name="Xun X."/>
            <person name="Jackson S.A."/>
            <person name="Michelmore R."/>
            <person name="Ozias-Akins P."/>
        </authorList>
    </citation>
    <scope>NUCLEOTIDE SEQUENCE [LARGE SCALE GENOMIC DNA]</scope>
    <source>
        <strain evidence="1">cv. V14167</strain>
    </source>
</reference>
<organism evidence="1 2">
    <name type="scientific">Arachis duranensis</name>
    <name type="common">Wild peanut</name>
    <dbReference type="NCBI Taxonomy" id="130453"/>
    <lineage>
        <taxon>Eukaryota</taxon>
        <taxon>Viridiplantae</taxon>
        <taxon>Streptophyta</taxon>
        <taxon>Embryophyta</taxon>
        <taxon>Tracheophyta</taxon>
        <taxon>Spermatophyta</taxon>
        <taxon>Magnoliopsida</taxon>
        <taxon>eudicotyledons</taxon>
        <taxon>Gunneridae</taxon>
        <taxon>Pentapetalae</taxon>
        <taxon>rosids</taxon>
        <taxon>fabids</taxon>
        <taxon>Fabales</taxon>
        <taxon>Fabaceae</taxon>
        <taxon>Papilionoideae</taxon>
        <taxon>50 kb inversion clade</taxon>
        <taxon>dalbergioids sensu lato</taxon>
        <taxon>Dalbergieae</taxon>
        <taxon>Pterocarpus clade</taxon>
        <taxon>Arachis</taxon>
    </lineage>
</organism>
<accession>A0A6P4DPF9</accession>
<reference evidence="2" key="2">
    <citation type="submission" date="2025-08" db="UniProtKB">
        <authorList>
            <consortium name="RefSeq"/>
        </authorList>
    </citation>
    <scope>IDENTIFICATION</scope>
    <source>
        <tissue evidence="2">Whole plant</tissue>
    </source>
</reference>
<dbReference type="PANTHER" id="PTHR11439:SF486">
    <property type="entry name" value="RLK (RECEPTOR-LIKE KINASE) PROTEIN, PUTATIVE-RELATED"/>
    <property type="match status" value="1"/>
</dbReference>
<dbReference type="RefSeq" id="XP_015971722.1">
    <property type="nucleotide sequence ID" value="XM_016116236.1"/>
</dbReference>
<sequence>MHPNSKLEKDDNGKDVDETRYRGMIGSLMFLTFSRPDIVQSVGVCFRFQSHPRELHLSPVKRIIRYIKGTADFGLWYSKTDEFCIVGYCDAKFVGDHVDRRSTSGMCYFLGQFLNVWSSKKQATVALSMAEAEYISTSSYCSQ</sequence>
<evidence type="ECO:0000313" key="1">
    <source>
        <dbReference type="Proteomes" id="UP000515211"/>
    </source>
</evidence>
<dbReference type="OrthoDB" id="418237at2759"/>
<dbReference type="AlphaFoldDB" id="A0A6P4DPF9"/>
<dbReference type="PANTHER" id="PTHR11439">
    <property type="entry name" value="GAG-POL-RELATED RETROTRANSPOSON"/>
    <property type="match status" value="1"/>
</dbReference>
<name>A0A6P4DPF9_ARADU</name>
<dbReference type="CDD" id="cd09272">
    <property type="entry name" value="RNase_HI_RT_Ty1"/>
    <property type="match status" value="1"/>
</dbReference>
<dbReference type="KEGG" id="adu:107495143"/>